<keyword evidence="1" id="KW-0175">Coiled coil</keyword>
<gene>
    <name evidence="3" type="ORF">CDL15_Pgr024069</name>
    <name evidence="4" type="ORF">CRG98_017898</name>
</gene>
<protein>
    <submittedName>
        <fullName evidence="3">Uncharacterized protein</fullName>
    </submittedName>
</protein>
<feature type="coiled-coil region" evidence="1">
    <location>
        <begin position="25"/>
        <end position="73"/>
    </location>
</feature>
<dbReference type="Pfam" id="PF07795">
    <property type="entry name" value="DUF1635"/>
    <property type="match status" value="1"/>
</dbReference>
<dbReference type="AlphaFoldDB" id="A0A218XWJ0"/>
<dbReference type="Proteomes" id="UP000197138">
    <property type="component" value="Unassembled WGS sequence"/>
</dbReference>
<dbReference type="PANTHER" id="PTHR33431">
    <property type="entry name" value="ENABLED-LIKE PROTEIN (DUF1635)"/>
    <property type="match status" value="1"/>
</dbReference>
<comment type="caution">
    <text evidence="3">The sequence shown here is derived from an EMBL/GenBank/DDBJ whole genome shotgun (WGS) entry which is preliminary data.</text>
</comment>
<organism evidence="3 5">
    <name type="scientific">Punica granatum</name>
    <name type="common">Pomegranate</name>
    <dbReference type="NCBI Taxonomy" id="22663"/>
    <lineage>
        <taxon>Eukaryota</taxon>
        <taxon>Viridiplantae</taxon>
        <taxon>Streptophyta</taxon>
        <taxon>Embryophyta</taxon>
        <taxon>Tracheophyta</taxon>
        <taxon>Spermatophyta</taxon>
        <taxon>Magnoliopsida</taxon>
        <taxon>eudicotyledons</taxon>
        <taxon>Gunneridae</taxon>
        <taxon>Pentapetalae</taxon>
        <taxon>rosids</taxon>
        <taxon>malvids</taxon>
        <taxon>Myrtales</taxon>
        <taxon>Lythraceae</taxon>
        <taxon>Punica</taxon>
    </lineage>
</organism>
<name>A0A218XWJ0_PUNGR</name>
<feature type="compositionally biased region" description="Polar residues" evidence="2">
    <location>
        <begin position="105"/>
        <end position="118"/>
    </location>
</feature>
<dbReference type="GeneID" id="116198800"/>
<evidence type="ECO:0000256" key="1">
    <source>
        <dbReference type="SAM" id="Coils"/>
    </source>
</evidence>
<evidence type="ECO:0000256" key="2">
    <source>
        <dbReference type="SAM" id="MobiDB-lite"/>
    </source>
</evidence>
<reference evidence="4 6" key="3">
    <citation type="submission" date="2017-11" db="EMBL/GenBank/DDBJ databases">
        <title>De-novo sequencing of pomegranate (Punica granatum L.) genome.</title>
        <authorList>
            <person name="Akparov Z."/>
            <person name="Amiraslanov A."/>
            <person name="Hajiyeva S."/>
            <person name="Abbasov M."/>
            <person name="Kaur K."/>
            <person name="Hamwieh A."/>
            <person name="Solovyev V."/>
            <person name="Salamov A."/>
            <person name="Braich B."/>
            <person name="Kosarev P."/>
            <person name="Mahmoud A."/>
            <person name="Hajiyev E."/>
            <person name="Babayeva S."/>
            <person name="Izzatullayeva V."/>
            <person name="Mammadov A."/>
            <person name="Mammadov A."/>
            <person name="Sharifova S."/>
            <person name="Ojaghi J."/>
            <person name="Eynullazada K."/>
            <person name="Bayramov B."/>
            <person name="Abdulazimova A."/>
            <person name="Shahmuradov I."/>
        </authorList>
    </citation>
    <scope>NUCLEOTIDE SEQUENCE [LARGE SCALE GENOMIC DNA]</scope>
    <source>
        <strain evidence="4">AG2017</strain>
        <strain evidence="6">cv. AG2017</strain>
        <tissue evidence="4">Leaf</tissue>
    </source>
</reference>
<feature type="region of interest" description="Disordered" evidence="2">
    <location>
        <begin position="279"/>
        <end position="299"/>
    </location>
</feature>
<dbReference type="STRING" id="22663.A0A218XWJ0"/>
<dbReference type="PANTHER" id="PTHR33431:SF12">
    <property type="entry name" value="HIGH MOBILITY GROUP BOX PROTEIN, PUTATIVE (DUF1635)-RELATED"/>
    <property type="match status" value="1"/>
</dbReference>
<feature type="compositionally biased region" description="Polar residues" evidence="2">
    <location>
        <begin position="281"/>
        <end position="290"/>
    </location>
</feature>
<keyword evidence="6" id="KW-1185">Reference proteome</keyword>
<evidence type="ECO:0000313" key="4">
    <source>
        <dbReference type="EMBL" id="PKI61674.1"/>
    </source>
</evidence>
<evidence type="ECO:0000313" key="6">
    <source>
        <dbReference type="Proteomes" id="UP000233551"/>
    </source>
</evidence>
<reference evidence="5" key="1">
    <citation type="journal article" date="2017" name="Plant J.">
        <title>The pomegranate (Punica granatum L.) genome and the genomics of punicalagin biosynthesis.</title>
        <authorList>
            <person name="Qin G."/>
            <person name="Xu C."/>
            <person name="Ming R."/>
            <person name="Tang H."/>
            <person name="Guyot R."/>
            <person name="Kramer E.M."/>
            <person name="Hu Y."/>
            <person name="Yi X."/>
            <person name="Qi Y."/>
            <person name="Xu X."/>
            <person name="Gao Z."/>
            <person name="Pan H."/>
            <person name="Jian J."/>
            <person name="Tian Y."/>
            <person name="Yue Z."/>
            <person name="Xu Y."/>
        </authorList>
    </citation>
    <scope>NUCLEOTIDE SEQUENCE [LARGE SCALE GENOMIC DNA]</scope>
    <source>
        <strain evidence="5">cv. Dabenzi</strain>
    </source>
</reference>
<sequence length="299" mass="32451">MEELGTMWAFEEGVDEMKHKLLCTALELETVKMEASEELKKYKENIKHLLGLLKIAYQERDEARDQLHKLLDKLPPPHPSFNELGSGPAFPLGSQLDNCVVPGKANSSLTESNNSHSPVDSFLEAVSSPDSGSLVLVNQRPNGYVQEYGMGSSAEPKVDPTSSIIDDLAKGKSLPQKGKLLQAVMAPGPLLQTLLVAGPLPRWRNPPPLQPIRIPPMVAINGCDPVGISRMPVSIPNGMVAQKPVGVTSYRDIPCANQQMYSAPMLSFMGSSGYPFDGAQPFSSGQTSPFATAKRQRHH</sequence>
<evidence type="ECO:0000313" key="3">
    <source>
        <dbReference type="EMBL" id="OWM89324.1"/>
    </source>
</evidence>
<dbReference type="Proteomes" id="UP000233551">
    <property type="component" value="Unassembled WGS sequence"/>
</dbReference>
<accession>A0A218XWJ0</accession>
<evidence type="ECO:0000313" key="5">
    <source>
        <dbReference type="Proteomes" id="UP000197138"/>
    </source>
</evidence>
<proteinExistence type="predicted"/>
<reference evidence="3" key="2">
    <citation type="submission" date="2017-06" db="EMBL/GenBank/DDBJ databases">
        <title>The pomegranate genome and the genomics of punicalagin biosynthesis.</title>
        <authorList>
            <person name="Xu C."/>
        </authorList>
    </citation>
    <scope>NUCLEOTIDE SEQUENCE [LARGE SCALE GENOMIC DNA]</scope>
    <source>
        <tissue evidence="3">Fresh leaf</tissue>
    </source>
</reference>
<dbReference type="EMBL" id="MTKT01000666">
    <property type="protein sequence ID" value="OWM89324.1"/>
    <property type="molecule type" value="Genomic_DNA"/>
</dbReference>
<dbReference type="OrthoDB" id="778241at2759"/>
<dbReference type="EMBL" id="PGOL01001016">
    <property type="protein sequence ID" value="PKI61674.1"/>
    <property type="molecule type" value="Genomic_DNA"/>
</dbReference>
<dbReference type="InterPro" id="IPR012862">
    <property type="entry name" value="DUF1635"/>
</dbReference>
<feature type="region of interest" description="Disordered" evidence="2">
    <location>
        <begin position="103"/>
        <end position="124"/>
    </location>
</feature>